<gene>
    <name evidence="1" type="ORF">AMTR_s00069p00183020</name>
</gene>
<dbReference type="HOGENOM" id="CLU_2925678_0_0_1"/>
<accession>U5D1F1</accession>
<dbReference type="Gramene" id="ERN19456">
    <property type="protein sequence ID" value="ERN19456"/>
    <property type="gene ID" value="AMTR_s00069p00183020"/>
</dbReference>
<proteinExistence type="predicted"/>
<dbReference type="AlphaFoldDB" id="U5D1F1"/>
<name>U5D1F1_AMBTC</name>
<sequence length="61" mass="6730">MRTRALAMQGSASTVHIMEPKRSGGWIGRLSNEDTCSSNARTRSASTFFGATELRRLNRSL</sequence>
<protein>
    <submittedName>
        <fullName evidence="1">Uncharacterized protein</fullName>
    </submittedName>
</protein>
<dbReference type="Proteomes" id="UP000017836">
    <property type="component" value="Unassembled WGS sequence"/>
</dbReference>
<evidence type="ECO:0000313" key="1">
    <source>
        <dbReference type="EMBL" id="ERN19456.1"/>
    </source>
</evidence>
<evidence type="ECO:0000313" key="2">
    <source>
        <dbReference type="Proteomes" id="UP000017836"/>
    </source>
</evidence>
<keyword evidence="2" id="KW-1185">Reference proteome</keyword>
<organism evidence="1 2">
    <name type="scientific">Amborella trichopoda</name>
    <dbReference type="NCBI Taxonomy" id="13333"/>
    <lineage>
        <taxon>Eukaryota</taxon>
        <taxon>Viridiplantae</taxon>
        <taxon>Streptophyta</taxon>
        <taxon>Embryophyta</taxon>
        <taxon>Tracheophyta</taxon>
        <taxon>Spermatophyta</taxon>
        <taxon>Magnoliopsida</taxon>
        <taxon>Amborellales</taxon>
        <taxon>Amborellaceae</taxon>
        <taxon>Amborella</taxon>
    </lineage>
</organism>
<reference evidence="2" key="1">
    <citation type="journal article" date="2013" name="Science">
        <title>The Amborella genome and the evolution of flowering plants.</title>
        <authorList>
            <consortium name="Amborella Genome Project"/>
        </authorList>
    </citation>
    <scope>NUCLEOTIDE SEQUENCE [LARGE SCALE GENOMIC DNA]</scope>
</reference>
<dbReference type="EMBL" id="KI392069">
    <property type="protein sequence ID" value="ERN19456.1"/>
    <property type="molecule type" value="Genomic_DNA"/>
</dbReference>